<evidence type="ECO:0000256" key="1">
    <source>
        <dbReference type="SAM" id="Phobius"/>
    </source>
</evidence>
<organism evidence="2 3">
    <name type="scientific">Clunio marinus</name>
    <dbReference type="NCBI Taxonomy" id="568069"/>
    <lineage>
        <taxon>Eukaryota</taxon>
        <taxon>Metazoa</taxon>
        <taxon>Ecdysozoa</taxon>
        <taxon>Arthropoda</taxon>
        <taxon>Hexapoda</taxon>
        <taxon>Insecta</taxon>
        <taxon>Pterygota</taxon>
        <taxon>Neoptera</taxon>
        <taxon>Endopterygota</taxon>
        <taxon>Diptera</taxon>
        <taxon>Nematocera</taxon>
        <taxon>Chironomoidea</taxon>
        <taxon>Chironomidae</taxon>
        <taxon>Clunio</taxon>
    </lineage>
</organism>
<evidence type="ECO:0000313" key="2">
    <source>
        <dbReference type="EMBL" id="CRK96999.1"/>
    </source>
</evidence>
<keyword evidence="1" id="KW-0472">Membrane</keyword>
<keyword evidence="1" id="KW-1133">Transmembrane helix</keyword>
<name>A0A1J1I9P0_9DIPT</name>
<dbReference type="Proteomes" id="UP000183832">
    <property type="component" value="Unassembled WGS sequence"/>
</dbReference>
<proteinExistence type="predicted"/>
<dbReference type="EMBL" id="CVRI01000045">
    <property type="protein sequence ID" value="CRK96999.1"/>
    <property type="molecule type" value="Genomic_DNA"/>
</dbReference>
<accession>A0A1J1I9P0</accession>
<dbReference type="AlphaFoldDB" id="A0A1J1I9P0"/>
<keyword evidence="1" id="KW-0812">Transmembrane</keyword>
<keyword evidence="3" id="KW-1185">Reference proteome</keyword>
<evidence type="ECO:0000313" key="3">
    <source>
        <dbReference type="Proteomes" id="UP000183832"/>
    </source>
</evidence>
<feature type="transmembrane region" description="Helical" evidence="1">
    <location>
        <begin position="48"/>
        <end position="63"/>
    </location>
</feature>
<protein>
    <submittedName>
        <fullName evidence="2">CLUMA_CG010388, isoform A</fullName>
    </submittedName>
</protein>
<sequence>MLKVKKEKRRKALENVCGLTKLLKSLAITSLRFSCRFMFALRTNEKRIFFLSCFTFFAFYSGVEDPIKITLTIKTKNDDNKSPNE</sequence>
<gene>
    <name evidence="2" type="ORF">CLUMA_CG010388</name>
</gene>
<reference evidence="2 3" key="1">
    <citation type="submission" date="2015-04" db="EMBL/GenBank/DDBJ databases">
        <authorList>
            <person name="Syromyatnikov M.Y."/>
            <person name="Popov V.N."/>
        </authorList>
    </citation>
    <scope>NUCLEOTIDE SEQUENCE [LARGE SCALE GENOMIC DNA]</scope>
</reference>